<feature type="domain" description="Enoyl reductase (ER)" evidence="2">
    <location>
        <begin position="14"/>
        <end position="330"/>
    </location>
</feature>
<dbReference type="InterPro" id="IPR020843">
    <property type="entry name" value="ER"/>
</dbReference>
<organism evidence="3 4">
    <name type="scientific">Chryseobacterium pennae</name>
    <dbReference type="NCBI Taxonomy" id="2258962"/>
    <lineage>
        <taxon>Bacteria</taxon>
        <taxon>Pseudomonadati</taxon>
        <taxon>Bacteroidota</taxon>
        <taxon>Flavobacteriia</taxon>
        <taxon>Flavobacteriales</taxon>
        <taxon>Weeksellaceae</taxon>
        <taxon>Chryseobacterium group</taxon>
        <taxon>Chryseobacterium</taxon>
    </lineage>
</organism>
<dbReference type="Proteomes" id="UP000256686">
    <property type="component" value="Unassembled WGS sequence"/>
</dbReference>
<evidence type="ECO:0000313" key="4">
    <source>
        <dbReference type="Proteomes" id="UP000256686"/>
    </source>
</evidence>
<dbReference type="Pfam" id="PF00107">
    <property type="entry name" value="ADH_zinc_N"/>
    <property type="match status" value="1"/>
</dbReference>
<dbReference type="InterPro" id="IPR011032">
    <property type="entry name" value="GroES-like_sf"/>
</dbReference>
<accession>A0A3D9C8N1</accession>
<comment type="caution">
    <text evidence="3">The sequence shown here is derived from an EMBL/GenBank/DDBJ whole genome shotgun (WGS) entry which is preliminary data.</text>
</comment>
<keyword evidence="4" id="KW-1185">Reference proteome</keyword>
<evidence type="ECO:0000259" key="2">
    <source>
        <dbReference type="SMART" id="SM00829"/>
    </source>
</evidence>
<dbReference type="InterPro" id="IPR013154">
    <property type="entry name" value="ADH-like_N"/>
</dbReference>
<dbReference type="Gene3D" id="3.90.180.10">
    <property type="entry name" value="Medium-chain alcohol dehydrogenases, catalytic domain"/>
    <property type="match status" value="1"/>
</dbReference>
<dbReference type="SUPFAM" id="SSF51735">
    <property type="entry name" value="NAD(P)-binding Rossmann-fold domains"/>
    <property type="match status" value="1"/>
</dbReference>
<dbReference type="InterPro" id="IPR051603">
    <property type="entry name" value="Zinc-ADH_QOR/CCCR"/>
</dbReference>
<dbReference type="GO" id="GO:0016491">
    <property type="term" value="F:oxidoreductase activity"/>
    <property type="evidence" value="ECO:0007669"/>
    <property type="project" value="InterPro"/>
</dbReference>
<keyword evidence="1" id="KW-0521">NADP</keyword>
<sequence>MKAIVLNSFGEADKAFKTIELPTPKINDEEVLIKVKATSINPIDYKIRGGHLPHLAPSFPAILHGDVSGIVEKTGANVTAFQVGDYVYGCIGGVIGIDGALAEYTKADYRLLSKIPKNLDFAAAAAIPLVGITAYEAIFQRANIQPGQKVLIYGGVGGVGHLGLQFAKALKAEVYATVSNEQEAAIAKELGANYTIDYKKETVEDFVNKHTDGKGFDVVFDTIGNQHLKNSFEAAKRKGTIVTTVSLDTIDISLIHEKALTFHTVYMIIPILYNDEAGKREHGQILRHITELVEQGEVKPLIYGVKFTFEQIAEAHQRAENGGLIGKIVMINSSDNN</sequence>
<evidence type="ECO:0000313" key="3">
    <source>
        <dbReference type="EMBL" id="REC62240.1"/>
    </source>
</evidence>
<dbReference type="SMART" id="SM00829">
    <property type="entry name" value="PKS_ER"/>
    <property type="match status" value="1"/>
</dbReference>
<dbReference type="SUPFAM" id="SSF50129">
    <property type="entry name" value="GroES-like"/>
    <property type="match status" value="1"/>
</dbReference>
<proteinExistence type="predicted"/>
<reference evidence="4" key="1">
    <citation type="submission" date="2018-06" db="EMBL/GenBank/DDBJ databases">
        <authorList>
            <person name="Lum Nde A."/>
            <person name="Hugo C."/>
        </authorList>
    </citation>
    <scope>NUCLEOTIDE SEQUENCE [LARGE SCALE GENOMIC DNA]</scope>
    <source>
        <strain evidence="4">1_F178</strain>
    </source>
</reference>
<dbReference type="Pfam" id="PF08240">
    <property type="entry name" value="ADH_N"/>
    <property type="match status" value="1"/>
</dbReference>
<dbReference type="PANTHER" id="PTHR44154">
    <property type="entry name" value="QUINONE OXIDOREDUCTASE"/>
    <property type="match status" value="1"/>
</dbReference>
<dbReference type="Gene3D" id="3.40.50.720">
    <property type="entry name" value="NAD(P)-binding Rossmann-like Domain"/>
    <property type="match status" value="1"/>
</dbReference>
<gene>
    <name evidence="3" type="ORF">DRF65_11030</name>
</gene>
<dbReference type="RefSeq" id="WP_115970812.1">
    <property type="nucleotide sequence ID" value="NZ_QNVT01000009.1"/>
</dbReference>
<dbReference type="EMBL" id="QNVT01000009">
    <property type="protein sequence ID" value="REC62240.1"/>
    <property type="molecule type" value="Genomic_DNA"/>
</dbReference>
<name>A0A3D9C8N1_9FLAO</name>
<evidence type="ECO:0000256" key="1">
    <source>
        <dbReference type="ARBA" id="ARBA00022857"/>
    </source>
</evidence>
<dbReference type="PANTHER" id="PTHR44154:SF1">
    <property type="entry name" value="QUINONE OXIDOREDUCTASE"/>
    <property type="match status" value="1"/>
</dbReference>
<protein>
    <submittedName>
        <fullName evidence="3">Quinone oxidoreductase</fullName>
    </submittedName>
</protein>
<dbReference type="InterPro" id="IPR013149">
    <property type="entry name" value="ADH-like_C"/>
</dbReference>
<dbReference type="AlphaFoldDB" id="A0A3D9C8N1"/>
<dbReference type="InterPro" id="IPR036291">
    <property type="entry name" value="NAD(P)-bd_dom_sf"/>
</dbReference>